<dbReference type="RefSeq" id="WP_184232653.1">
    <property type="nucleotide sequence ID" value="NZ_JACHMJ010000001.1"/>
</dbReference>
<evidence type="ECO:0000259" key="4">
    <source>
        <dbReference type="SMART" id="SM00822"/>
    </source>
</evidence>
<dbReference type="GO" id="GO:0005829">
    <property type="term" value="C:cytosol"/>
    <property type="evidence" value="ECO:0007669"/>
    <property type="project" value="TreeGrafter"/>
</dbReference>
<dbReference type="InterPro" id="IPR020904">
    <property type="entry name" value="Sc_DH/Rdtase_CS"/>
</dbReference>
<dbReference type="Gene3D" id="3.40.50.720">
    <property type="entry name" value="NAD(P)-binding Rossmann-like Domain"/>
    <property type="match status" value="1"/>
</dbReference>
<keyword evidence="6" id="KW-1185">Reference proteome</keyword>
<dbReference type="Proteomes" id="UP000536685">
    <property type="component" value="Unassembled WGS sequence"/>
</dbReference>
<gene>
    <name evidence="5" type="ORF">HD599_000106</name>
</gene>
<dbReference type="PANTHER" id="PTHR43391">
    <property type="entry name" value="RETINOL DEHYDROGENASE-RELATED"/>
    <property type="match status" value="1"/>
</dbReference>
<dbReference type="EMBL" id="JACHMJ010000001">
    <property type="protein sequence ID" value="MBB5841783.1"/>
    <property type="molecule type" value="Genomic_DNA"/>
</dbReference>
<evidence type="ECO:0000313" key="6">
    <source>
        <dbReference type="Proteomes" id="UP000536685"/>
    </source>
</evidence>
<dbReference type="InterPro" id="IPR036291">
    <property type="entry name" value="NAD(P)-bd_dom_sf"/>
</dbReference>
<name>A0A841AJB8_9MICO</name>
<dbReference type="AlphaFoldDB" id="A0A841AJB8"/>
<organism evidence="5 6">
    <name type="scientific">Conyzicola lurida</name>
    <dbReference type="NCBI Taxonomy" id="1172621"/>
    <lineage>
        <taxon>Bacteria</taxon>
        <taxon>Bacillati</taxon>
        <taxon>Actinomycetota</taxon>
        <taxon>Actinomycetes</taxon>
        <taxon>Micrococcales</taxon>
        <taxon>Microbacteriaceae</taxon>
        <taxon>Conyzicola</taxon>
    </lineage>
</organism>
<evidence type="ECO:0000256" key="2">
    <source>
        <dbReference type="ARBA" id="ARBA00023002"/>
    </source>
</evidence>
<evidence type="ECO:0000256" key="3">
    <source>
        <dbReference type="RuleBase" id="RU000363"/>
    </source>
</evidence>
<protein>
    <submittedName>
        <fullName evidence="5">NAD(P)-dependent dehydrogenase (Short-subunit alcohol dehydrogenase family)</fullName>
    </submittedName>
</protein>
<dbReference type="PRINTS" id="PR00081">
    <property type="entry name" value="GDHRDH"/>
</dbReference>
<dbReference type="InterPro" id="IPR057326">
    <property type="entry name" value="KR_dom"/>
</dbReference>
<evidence type="ECO:0000313" key="5">
    <source>
        <dbReference type="EMBL" id="MBB5841783.1"/>
    </source>
</evidence>
<accession>A0A841AJB8</accession>
<dbReference type="PRINTS" id="PR00080">
    <property type="entry name" value="SDRFAMILY"/>
</dbReference>
<proteinExistence type="inferred from homology"/>
<dbReference type="SMART" id="SM00822">
    <property type="entry name" value="PKS_KR"/>
    <property type="match status" value="1"/>
</dbReference>
<dbReference type="PANTHER" id="PTHR43391:SF86">
    <property type="entry name" value="SHORT-CHAIN DEHYDROGENASE_REDUCTASE FAMILY PROTEIN"/>
    <property type="match status" value="1"/>
</dbReference>
<comment type="similarity">
    <text evidence="1 3">Belongs to the short-chain dehydrogenases/reductases (SDR) family.</text>
</comment>
<dbReference type="PROSITE" id="PS00061">
    <property type="entry name" value="ADH_SHORT"/>
    <property type="match status" value="1"/>
</dbReference>
<feature type="domain" description="Ketoreductase" evidence="4">
    <location>
        <begin position="4"/>
        <end position="187"/>
    </location>
</feature>
<dbReference type="InterPro" id="IPR002347">
    <property type="entry name" value="SDR_fam"/>
</dbReference>
<keyword evidence="2" id="KW-0560">Oxidoreductase</keyword>
<dbReference type="Pfam" id="PF00106">
    <property type="entry name" value="adh_short"/>
    <property type="match status" value="1"/>
</dbReference>
<comment type="caution">
    <text evidence="5">The sequence shown here is derived from an EMBL/GenBank/DDBJ whole genome shotgun (WGS) entry which is preliminary data.</text>
</comment>
<dbReference type="GO" id="GO:0016491">
    <property type="term" value="F:oxidoreductase activity"/>
    <property type="evidence" value="ECO:0007669"/>
    <property type="project" value="UniProtKB-KW"/>
</dbReference>
<reference evidence="5 6" key="1">
    <citation type="submission" date="2020-08" db="EMBL/GenBank/DDBJ databases">
        <title>Sequencing the genomes of 1000 actinobacteria strains.</title>
        <authorList>
            <person name="Klenk H.-P."/>
        </authorList>
    </citation>
    <scope>NUCLEOTIDE SEQUENCE [LARGE SCALE GENOMIC DNA]</scope>
    <source>
        <strain evidence="5 6">DSM 105784</strain>
    </source>
</reference>
<dbReference type="SUPFAM" id="SSF51735">
    <property type="entry name" value="NAD(P)-binding Rossmann-fold domains"/>
    <property type="match status" value="1"/>
</dbReference>
<sequence>MTSPVTLITGSSSGIGLEIAVQAAGGGHTVVATMRDLAKAHRLRDAARAIGVTLDIRQLDVTDADSIAACIDGVVDTHGRLDALVNNAGAGHVGTIENESLDTVRDVMEVNFFGVVAVTKAALPHLRASGGRVVTVSSVGGAVGQPFSEAYCAAKFAVEGFLESLAPVAETVGVRVSIVEPGAVASDFVPNIGLDRASMVADAGAYGPALDAYLARSGQSFANAQSSADAAAAVVAVLDSSAPTLRVQTSAGASAFVGTKLVDLDGGAVLGMTRTWVAAAD</sequence>
<evidence type="ECO:0000256" key="1">
    <source>
        <dbReference type="ARBA" id="ARBA00006484"/>
    </source>
</evidence>